<name>A0AAD2HCL3_9AGAR</name>
<accession>A0AAD2HCL3</accession>
<comment type="caution">
    <text evidence="1">The sequence shown here is derived from an EMBL/GenBank/DDBJ whole genome shotgun (WGS) entry which is preliminary data.</text>
</comment>
<proteinExistence type="predicted"/>
<organism evidence="1 2">
    <name type="scientific">Mycena citricolor</name>
    <dbReference type="NCBI Taxonomy" id="2018698"/>
    <lineage>
        <taxon>Eukaryota</taxon>
        <taxon>Fungi</taxon>
        <taxon>Dikarya</taxon>
        <taxon>Basidiomycota</taxon>
        <taxon>Agaricomycotina</taxon>
        <taxon>Agaricomycetes</taxon>
        <taxon>Agaricomycetidae</taxon>
        <taxon>Agaricales</taxon>
        <taxon>Marasmiineae</taxon>
        <taxon>Mycenaceae</taxon>
        <taxon>Mycena</taxon>
    </lineage>
</organism>
<keyword evidence="2" id="KW-1185">Reference proteome</keyword>
<dbReference type="EMBL" id="CAVNYO010000399">
    <property type="protein sequence ID" value="CAK5273733.1"/>
    <property type="molecule type" value="Genomic_DNA"/>
</dbReference>
<reference evidence="1" key="1">
    <citation type="submission" date="2023-11" db="EMBL/GenBank/DDBJ databases">
        <authorList>
            <person name="De Vega J J."/>
            <person name="De Vega J J."/>
        </authorList>
    </citation>
    <scope>NUCLEOTIDE SEQUENCE</scope>
</reference>
<dbReference type="Proteomes" id="UP001295794">
    <property type="component" value="Unassembled WGS sequence"/>
</dbReference>
<evidence type="ECO:0000313" key="2">
    <source>
        <dbReference type="Proteomes" id="UP001295794"/>
    </source>
</evidence>
<sequence length="308" mass="35516">MLRTSTKYTRSNPEPTTLIFSTLKPEKLRFSDRLDFAGRKYPCIASHKTSEGEGTAALLMYDYFQYNWLPFPPHTKGFLYFHRPPDVPCSAWGIRFRICSEPAGFHAGHDLLNFNQTPWHLTLGSIGRSYPLLCELLLREKLVTQADVQQSMALFPQISKKTPAENVLYSFDQLFPLSFRSSTRLHVVLEGHRHQMVLRMFRDQRLRSNRGSFDSQPYSGSALAKFEHQVFEGKNTAVVRLVKLIDPPKLRFPAYDGHVKLPEEGSLVHVASRSAKGGWSPWRRNLASERFRPLRLLWEKLGMRKPVL</sequence>
<gene>
    <name evidence="1" type="ORF">MYCIT1_LOCUS20402</name>
</gene>
<protein>
    <submittedName>
        <fullName evidence="1">Uncharacterized protein</fullName>
    </submittedName>
</protein>
<evidence type="ECO:0000313" key="1">
    <source>
        <dbReference type="EMBL" id="CAK5273733.1"/>
    </source>
</evidence>
<dbReference type="AlphaFoldDB" id="A0AAD2HCL3"/>